<name>A0ACA9MUG0_9GLOM</name>
<feature type="non-terminal residue" evidence="1">
    <location>
        <position position="57"/>
    </location>
</feature>
<organism evidence="1 2">
    <name type="scientific">Scutellospora calospora</name>
    <dbReference type="NCBI Taxonomy" id="85575"/>
    <lineage>
        <taxon>Eukaryota</taxon>
        <taxon>Fungi</taxon>
        <taxon>Fungi incertae sedis</taxon>
        <taxon>Mucoromycota</taxon>
        <taxon>Glomeromycotina</taxon>
        <taxon>Glomeromycetes</taxon>
        <taxon>Diversisporales</taxon>
        <taxon>Gigasporaceae</taxon>
        <taxon>Scutellospora</taxon>
    </lineage>
</organism>
<accession>A0ACA9MUG0</accession>
<protein>
    <submittedName>
        <fullName evidence="1">11128_t:CDS:1</fullName>
    </submittedName>
</protein>
<keyword evidence="2" id="KW-1185">Reference proteome</keyword>
<proteinExistence type="predicted"/>
<evidence type="ECO:0000313" key="1">
    <source>
        <dbReference type="EMBL" id="CAG8614014.1"/>
    </source>
</evidence>
<reference evidence="1" key="1">
    <citation type="submission" date="2021-06" db="EMBL/GenBank/DDBJ databases">
        <authorList>
            <person name="Kallberg Y."/>
            <person name="Tangrot J."/>
            <person name="Rosling A."/>
        </authorList>
    </citation>
    <scope>NUCLEOTIDE SEQUENCE</scope>
    <source>
        <strain evidence="1">AU212A</strain>
    </source>
</reference>
<dbReference type="EMBL" id="CAJVPM010016440">
    <property type="protein sequence ID" value="CAG8614014.1"/>
    <property type="molecule type" value="Genomic_DNA"/>
</dbReference>
<evidence type="ECO:0000313" key="2">
    <source>
        <dbReference type="Proteomes" id="UP000789860"/>
    </source>
</evidence>
<feature type="non-terminal residue" evidence="1">
    <location>
        <position position="1"/>
    </location>
</feature>
<comment type="caution">
    <text evidence="1">The sequence shown here is derived from an EMBL/GenBank/DDBJ whole genome shotgun (WGS) entry which is preliminary data.</text>
</comment>
<dbReference type="Proteomes" id="UP000789860">
    <property type="component" value="Unassembled WGS sequence"/>
</dbReference>
<sequence>IDEGIDELNESDEKLKIIREFREADMMIPELSMTLKEYSDVIYTSKFINTIEISKRA</sequence>
<gene>
    <name evidence="1" type="ORF">SCALOS_LOCUS7399</name>
</gene>